<evidence type="ECO:0000256" key="7">
    <source>
        <dbReference type="ARBA" id="ARBA00023136"/>
    </source>
</evidence>
<keyword evidence="4" id="KW-0997">Cell inner membrane</keyword>
<dbReference type="GO" id="GO:0005886">
    <property type="term" value="C:plasma membrane"/>
    <property type="evidence" value="ECO:0007669"/>
    <property type="project" value="UniProtKB-SubCell"/>
</dbReference>
<dbReference type="InterPro" id="IPR003004">
    <property type="entry name" value="GspF/PilC"/>
</dbReference>
<comment type="similarity">
    <text evidence="2">Belongs to the GSP F family.</text>
</comment>
<dbReference type="PANTHER" id="PTHR30012">
    <property type="entry name" value="GENERAL SECRETION PATHWAY PROTEIN"/>
    <property type="match status" value="1"/>
</dbReference>
<evidence type="ECO:0000256" key="4">
    <source>
        <dbReference type="ARBA" id="ARBA00022519"/>
    </source>
</evidence>
<dbReference type="FunFam" id="1.20.81.30:FF:000001">
    <property type="entry name" value="Type II secretion system protein F"/>
    <property type="match status" value="1"/>
</dbReference>
<dbReference type="InterPro" id="IPR042094">
    <property type="entry name" value="T2SS_GspF_sf"/>
</dbReference>
<dbReference type="Pfam" id="PF00482">
    <property type="entry name" value="T2SSF"/>
    <property type="match status" value="2"/>
</dbReference>
<dbReference type="AlphaFoldDB" id="A0A554LK37"/>
<reference evidence="10 11" key="1">
    <citation type="submission" date="2017-07" db="EMBL/GenBank/DDBJ databases">
        <title>Mechanisms for carbon and nitrogen cycling indicate functional differentiation within the Candidate Phyla Radiation.</title>
        <authorList>
            <person name="Danczak R.E."/>
            <person name="Johnston M.D."/>
            <person name="Kenah C."/>
            <person name="Slattery M."/>
            <person name="Wrighton K.C."/>
            <person name="Wilkins M.J."/>
        </authorList>
    </citation>
    <scope>NUCLEOTIDE SEQUENCE [LARGE SCALE GENOMIC DNA]</scope>
    <source>
        <strain evidence="10">Licking1014_7</strain>
    </source>
</reference>
<keyword evidence="5 8" id="KW-0812">Transmembrane</keyword>
<keyword evidence="7 8" id="KW-0472">Membrane</keyword>
<organism evidence="10 11">
    <name type="scientific">Candidatus Berkelbacteria bacterium Licking1014_7</name>
    <dbReference type="NCBI Taxonomy" id="2017147"/>
    <lineage>
        <taxon>Bacteria</taxon>
        <taxon>Candidatus Berkelbacteria</taxon>
    </lineage>
</organism>
<feature type="transmembrane region" description="Helical" evidence="8">
    <location>
        <begin position="324"/>
        <end position="345"/>
    </location>
</feature>
<keyword evidence="6 8" id="KW-1133">Transmembrane helix</keyword>
<accession>A0A554LK37</accession>
<sequence>MKKKDFILLKKVSTEEKAFFSKQLAVMIGAGLQLAGAVNILKNQTRNQYFKQVLTKIYDDLEQGKKFSEALANYPNVFNRVYINIVFSGENSGKLDKVLAELGDQLTQENDFTSRLRGAMIYPMIILMALIGVAIFTSVKLIPSLQQMFSEAKSELPWTTKIVFGFSNFLIHSWLWVILIIVAGVVLVMYFLRTAPGEMLLHQILLKEPFGLFKKIYLLRFTRTLGSLLSSGVPIIDALNITSEVVGNDVYREELQFFANELERGAPLSVPVSRSKLFPYFISQMIIVGEKTGQTDKILVNLAENFYKETTYQIDNFAKTFEPVIILIIGMGVALLVFAVIMPIYQFAQFVG</sequence>
<name>A0A554LK37_9BACT</name>
<comment type="subcellular location">
    <subcellularLocation>
        <location evidence="1">Cell inner membrane</location>
        <topology evidence="1">Multi-pass membrane protein</topology>
    </subcellularLocation>
</comment>
<evidence type="ECO:0000256" key="6">
    <source>
        <dbReference type="ARBA" id="ARBA00022989"/>
    </source>
</evidence>
<gene>
    <name evidence="10" type="ORF">CEN89_214</name>
</gene>
<evidence type="ECO:0000313" key="11">
    <source>
        <dbReference type="Proteomes" id="UP000315689"/>
    </source>
</evidence>
<evidence type="ECO:0000256" key="3">
    <source>
        <dbReference type="ARBA" id="ARBA00022475"/>
    </source>
</evidence>
<evidence type="ECO:0000256" key="2">
    <source>
        <dbReference type="ARBA" id="ARBA00005745"/>
    </source>
</evidence>
<comment type="caution">
    <text evidence="10">The sequence shown here is derived from an EMBL/GenBank/DDBJ whole genome shotgun (WGS) entry which is preliminary data.</text>
</comment>
<dbReference type="Gene3D" id="1.20.81.30">
    <property type="entry name" value="Type II secretion system (T2SS), domain F"/>
    <property type="match status" value="2"/>
</dbReference>
<protein>
    <submittedName>
        <fullName evidence="10">Type II secretion system protein</fullName>
    </submittedName>
</protein>
<evidence type="ECO:0000256" key="8">
    <source>
        <dbReference type="SAM" id="Phobius"/>
    </source>
</evidence>
<evidence type="ECO:0000256" key="1">
    <source>
        <dbReference type="ARBA" id="ARBA00004429"/>
    </source>
</evidence>
<dbReference type="PANTHER" id="PTHR30012:SF0">
    <property type="entry name" value="TYPE II SECRETION SYSTEM PROTEIN F-RELATED"/>
    <property type="match status" value="1"/>
</dbReference>
<dbReference type="EMBL" id="VMGK01000005">
    <property type="protein sequence ID" value="TSC93204.1"/>
    <property type="molecule type" value="Genomic_DNA"/>
</dbReference>
<dbReference type="Proteomes" id="UP000315689">
    <property type="component" value="Unassembled WGS sequence"/>
</dbReference>
<dbReference type="PRINTS" id="PR00812">
    <property type="entry name" value="BCTERIALGSPF"/>
</dbReference>
<evidence type="ECO:0000313" key="10">
    <source>
        <dbReference type="EMBL" id="TSC93204.1"/>
    </source>
</evidence>
<feature type="transmembrane region" description="Helical" evidence="8">
    <location>
        <begin position="20"/>
        <end position="41"/>
    </location>
</feature>
<evidence type="ECO:0000259" key="9">
    <source>
        <dbReference type="Pfam" id="PF00482"/>
    </source>
</evidence>
<feature type="domain" description="Type II secretion system protein GspF" evidence="9">
    <location>
        <begin position="221"/>
        <end position="343"/>
    </location>
</feature>
<dbReference type="InterPro" id="IPR018076">
    <property type="entry name" value="T2SS_GspF_dom"/>
</dbReference>
<feature type="domain" description="Type II secretion system protein GspF" evidence="9">
    <location>
        <begin position="20"/>
        <end position="143"/>
    </location>
</feature>
<feature type="transmembrane region" description="Helical" evidence="8">
    <location>
        <begin position="121"/>
        <end position="142"/>
    </location>
</feature>
<proteinExistence type="inferred from homology"/>
<feature type="transmembrane region" description="Helical" evidence="8">
    <location>
        <begin position="162"/>
        <end position="192"/>
    </location>
</feature>
<keyword evidence="3" id="KW-1003">Cell membrane</keyword>
<evidence type="ECO:0000256" key="5">
    <source>
        <dbReference type="ARBA" id="ARBA00022692"/>
    </source>
</evidence>